<gene>
    <name evidence="12" type="ORF">COOX1_0561</name>
</gene>
<dbReference type="PANTHER" id="PTHR30329:SF21">
    <property type="entry name" value="LIPOPROTEIN YIAD-RELATED"/>
    <property type="match status" value="1"/>
</dbReference>
<sequence length="266" mass="29478">MRRRRRPEAEKINQERWLITYSDLITLLMIFFVIMYTMSKVDMYKFVNLSASLSQALYNQNQVQLKGLGTTGLIAAQPSAGPPGQVPPAPDFLKTPEQVAEERQLAQIKLQLQSFIQKQGVAGQVVVEDKPKGLLISLRDVILFDTGKADLKPEARKLLDGLLPFLAQVGNPLEIEGHTDNRPIHTAQFPSNWELSTARALTVLEYLQAKGIDPKRLSATGYGEWRPVASNDNPEGQALNRRVNITIERTSAINGPADQAPNLSGP</sequence>
<feature type="transmembrane region" description="Helical" evidence="10">
    <location>
        <begin position="21"/>
        <end position="38"/>
    </location>
</feature>
<dbReference type="GO" id="GO:0009279">
    <property type="term" value="C:cell outer membrane"/>
    <property type="evidence" value="ECO:0007669"/>
    <property type="project" value="UniProtKB-SubCell"/>
</dbReference>
<keyword evidence="6 10" id="KW-1133">Transmembrane helix</keyword>
<evidence type="ECO:0000256" key="2">
    <source>
        <dbReference type="ARBA" id="ARBA00004442"/>
    </source>
</evidence>
<evidence type="ECO:0000256" key="9">
    <source>
        <dbReference type="PROSITE-ProRule" id="PRU00473"/>
    </source>
</evidence>
<keyword evidence="8" id="KW-0998">Cell outer membrane</keyword>
<dbReference type="EMBL" id="LR792683">
    <property type="protein sequence ID" value="CAB3390734.1"/>
    <property type="molecule type" value="Genomic_DNA"/>
</dbReference>
<evidence type="ECO:0000256" key="1">
    <source>
        <dbReference type="ARBA" id="ARBA00004162"/>
    </source>
</evidence>
<evidence type="ECO:0000256" key="10">
    <source>
        <dbReference type="SAM" id="Phobius"/>
    </source>
</evidence>
<dbReference type="Proteomes" id="UP000502196">
    <property type="component" value="Chromosome"/>
</dbReference>
<dbReference type="InterPro" id="IPR050330">
    <property type="entry name" value="Bact_OuterMem_StrucFunc"/>
</dbReference>
<dbReference type="GO" id="GO:0005886">
    <property type="term" value="C:plasma membrane"/>
    <property type="evidence" value="ECO:0007669"/>
    <property type="project" value="UniProtKB-SubCell"/>
</dbReference>
<dbReference type="CDD" id="cd07185">
    <property type="entry name" value="OmpA_C-like"/>
    <property type="match status" value="1"/>
</dbReference>
<keyword evidence="5 10" id="KW-0812">Transmembrane</keyword>
<accession>A0A6F9E352</accession>
<dbReference type="PRINTS" id="PR01023">
    <property type="entry name" value="NAFLGMOTY"/>
</dbReference>
<feature type="domain" description="OmpA-like" evidence="11">
    <location>
        <begin position="131"/>
        <end position="251"/>
    </location>
</feature>
<dbReference type="InterPro" id="IPR025713">
    <property type="entry name" value="MotB-like_N_dom"/>
</dbReference>
<evidence type="ECO:0000256" key="7">
    <source>
        <dbReference type="ARBA" id="ARBA00023136"/>
    </source>
</evidence>
<dbReference type="PROSITE" id="PS51123">
    <property type="entry name" value="OMPA_2"/>
    <property type="match status" value="1"/>
</dbReference>
<comment type="subcellular location">
    <subcellularLocation>
        <location evidence="1">Cell membrane</location>
        <topology evidence="1">Single-pass membrane protein</topology>
    </subcellularLocation>
    <subcellularLocation>
        <location evidence="2">Cell outer membrane</location>
    </subcellularLocation>
</comment>
<evidence type="ECO:0000313" key="12">
    <source>
        <dbReference type="EMBL" id="CAB3390734.1"/>
    </source>
</evidence>
<dbReference type="InterPro" id="IPR036737">
    <property type="entry name" value="OmpA-like_sf"/>
</dbReference>
<dbReference type="Pfam" id="PF13677">
    <property type="entry name" value="MotB_plug"/>
    <property type="match status" value="1"/>
</dbReference>
<evidence type="ECO:0000256" key="8">
    <source>
        <dbReference type="ARBA" id="ARBA00023237"/>
    </source>
</evidence>
<dbReference type="Pfam" id="PF00691">
    <property type="entry name" value="OmpA"/>
    <property type="match status" value="1"/>
</dbReference>
<proteinExistence type="inferred from homology"/>
<reference evidence="12 13" key="1">
    <citation type="submission" date="2020-04" db="EMBL/GenBank/DDBJ databases">
        <authorList>
            <person name="Hogendoorn C."/>
        </authorList>
    </citation>
    <scope>NUCLEOTIDE SEQUENCE [LARGE SCALE GENOMIC DNA]</scope>
    <source>
        <strain evidence="12">COOX1</strain>
    </source>
</reference>
<dbReference type="SUPFAM" id="SSF103088">
    <property type="entry name" value="OmpA-like"/>
    <property type="match status" value="1"/>
</dbReference>
<dbReference type="AlphaFoldDB" id="A0A6F9E352"/>
<dbReference type="PRINTS" id="PR01021">
    <property type="entry name" value="OMPADOMAIN"/>
</dbReference>
<organism evidence="12 13">
    <name type="scientific">Kyrpidia spormannii</name>
    <dbReference type="NCBI Taxonomy" id="2055160"/>
    <lineage>
        <taxon>Bacteria</taxon>
        <taxon>Bacillati</taxon>
        <taxon>Bacillota</taxon>
        <taxon>Bacilli</taxon>
        <taxon>Bacillales</taxon>
        <taxon>Alicyclobacillaceae</taxon>
        <taxon>Kyrpidia</taxon>
    </lineage>
</organism>
<evidence type="ECO:0000313" key="13">
    <source>
        <dbReference type="Proteomes" id="UP000502196"/>
    </source>
</evidence>
<evidence type="ECO:0000256" key="5">
    <source>
        <dbReference type="ARBA" id="ARBA00022692"/>
    </source>
</evidence>
<evidence type="ECO:0000259" key="11">
    <source>
        <dbReference type="PROSITE" id="PS51123"/>
    </source>
</evidence>
<evidence type="ECO:0000256" key="4">
    <source>
        <dbReference type="ARBA" id="ARBA00022475"/>
    </source>
</evidence>
<dbReference type="PANTHER" id="PTHR30329">
    <property type="entry name" value="STATOR ELEMENT OF FLAGELLAR MOTOR COMPLEX"/>
    <property type="match status" value="1"/>
</dbReference>
<name>A0A6F9E352_9BACL</name>
<keyword evidence="4" id="KW-1003">Cell membrane</keyword>
<comment type="similarity">
    <text evidence="3">Belongs to the MotB family.</text>
</comment>
<evidence type="ECO:0000256" key="3">
    <source>
        <dbReference type="ARBA" id="ARBA00008914"/>
    </source>
</evidence>
<keyword evidence="7 9" id="KW-0472">Membrane</keyword>
<dbReference type="RefSeq" id="WP_197945540.1">
    <property type="nucleotide sequence ID" value="NZ_CP024955.1"/>
</dbReference>
<protein>
    <submittedName>
        <fullName evidence="12">OmpA/MotB domain protein</fullName>
    </submittedName>
</protein>
<dbReference type="Gene3D" id="3.30.1330.60">
    <property type="entry name" value="OmpA-like domain"/>
    <property type="match status" value="1"/>
</dbReference>
<dbReference type="InterPro" id="IPR006665">
    <property type="entry name" value="OmpA-like"/>
</dbReference>
<evidence type="ECO:0000256" key="6">
    <source>
        <dbReference type="ARBA" id="ARBA00022989"/>
    </source>
</evidence>
<dbReference type="InterPro" id="IPR006664">
    <property type="entry name" value="OMP_bac"/>
</dbReference>